<organism evidence="1 2">
    <name type="scientific">Weissella minor</name>
    <dbReference type="NCBI Taxonomy" id="1620"/>
    <lineage>
        <taxon>Bacteria</taxon>
        <taxon>Bacillati</taxon>
        <taxon>Bacillota</taxon>
        <taxon>Bacilli</taxon>
        <taxon>Lactobacillales</taxon>
        <taxon>Lactobacillaceae</taxon>
        <taxon>Weissella</taxon>
    </lineage>
</organism>
<dbReference type="Proteomes" id="UP000051673">
    <property type="component" value="Unassembled WGS sequence"/>
</dbReference>
<keyword evidence="2" id="KW-1185">Reference proteome</keyword>
<dbReference type="PATRIC" id="fig|1620.3.peg.1487"/>
<gene>
    <name evidence="1" type="ORF">IV67_GL001456</name>
</gene>
<proteinExistence type="predicted"/>
<protein>
    <recommendedName>
        <fullName evidence="3">Phage protein</fullName>
    </recommendedName>
</protein>
<evidence type="ECO:0000313" key="1">
    <source>
        <dbReference type="EMBL" id="KRN77612.1"/>
    </source>
</evidence>
<dbReference type="STRING" id="1620.IV67_GL001456"/>
<reference evidence="1 2" key="1">
    <citation type="journal article" date="2015" name="Genome Announc.">
        <title>Expanding the biotechnology potential of lactobacilli through comparative genomics of 213 strains and associated genera.</title>
        <authorList>
            <person name="Sun Z."/>
            <person name="Harris H.M."/>
            <person name="McCann A."/>
            <person name="Guo C."/>
            <person name="Argimon S."/>
            <person name="Zhang W."/>
            <person name="Yang X."/>
            <person name="Jeffery I.B."/>
            <person name="Cooney J.C."/>
            <person name="Kagawa T.F."/>
            <person name="Liu W."/>
            <person name="Song Y."/>
            <person name="Salvetti E."/>
            <person name="Wrobel A."/>
            <person name="Rasinkangas P."/>
            <person name="Parkhill J."/>
            <person name="Rea M.C."/>
            <person name="O'Sullivan O."/>
            <person name="Ritari J."/>
            <person name="Douillard F.P."/>
            <person name="Paul Ross R."/>
            <person name="Yang R."/>
            <person name="Briner A.E."/>
            <person name="Felis G.E."/>
            <person name="de Vos W.M."/>
            <person name="Barrangou R."/>
            <person name="Klaenhammer T.R."/>
            <person name="Caufield P.W."/>
            <person name="Cui Y."/>
            <person name="Zhang H."/>
            <person name="O'Toole P.W."/>
        </authorList>
    </citation>
    <scope>NUCLEOTIDE SEQUENCE [LARGE SCALE GENOMIC DNA]</scope>
    <source>
        <strain evidence="1 2">DSM 20014</strain>
    </source>
</reference>
<comment type="caution">
    <text evidence="1">The sequence shown here is derived from an EMBL/GenBank/DDBJ whole genome shotgun (WGS) entry which is preliminary data.</text>
</comment>
<dbReference type="RefSeq" id="WP_057786420.1">
    <property type="nucleotide sequence ID" value="NZ_JQCD01000017.1"/>
</dbReference>
<evidence type="ECO:0000313" key="2">
    <source>
        <dbReference type="Proteomes" id="UP000051673"/>
    </source>
</evidence>
<sequence>MTLQEELKNKANKKFDEFWDEIKGDLEKAAENWETLSYEKNTSEDRLFNFVMANKGKFEKEGIIIEQLDLMNKTVTLNWM</sequence>
<name>A0A0R2JRM4_9LACO</name>
<dbReference type="EMBL" id="JQCD01000017">
    <property type="protein sequence ID" value="KRN77612.1"/>
    <property type="molecule type" value="Genomic_DNA"/>
</dbReference>
<accession>A0A0R2JRM4</accession>
<evidence type="ECO:0008006" key="3">
    <source>
        <dbReference type="Google" id="ProtNLM"/>
    </source>
</evidence>
<dbReference type="AlphaFoldDB" id="A0A0R2JRM4"/>
<dbReference type="OrthoDB" id="9939685at2"/>